<feature type="transmembrane region" description="Helical" evidence="8">
    <location>
        <begin position="7"/>
        <end position="26"/>
    </location>
</feature>
<dbReference type="InterPro" id="IPR038731">
    <property type="entry name" value="RgtA/B/C-like"/>
</dbReference>
<dbReference type="GO" id="GO:0009103">
    <property type="term" value="P:lipopolysaccharide biosynthetic process"/>
    <property type="evidence" value="ECO:0007669"/>
    <property type="project" value="UniProtKB-ARBA"/>
</dbReference>
<feature type="transmembrane region" description="Helical" evidence="8">
    <location>
        <begin position="153"/>
        <end position="182"/>
    </location>
</feature>
<reference evidence="10" key="1">
    <citation type="submission" date="2023-03" db="EMBL/GenBank/DDBJ databases">
        <title>Andean soil-derived lignocellulolytic bacterial consortium as a source of novel taxa and putative plastic-active enzymes.</title>
        <authorList>
            <person name="Diaz-Garcia L."/>
            <person name="Chuvochina M."/>
            <person name="Feuerriegel G."/>
            <person name="Bunk B."/>
            <person name="Sproer C."/>
            <person name="Streit W.R."/>
            <person name="Rodriguez L.M."/>
            <person name="Overmann J."/>
            <person name="Jimenez D.J."/>
        </authorList>
    </citation>
    <scope>NUCLEOTIDE SEQUENCE</scope>
    <source>
        <strain evidence="10">MAG 3858</strain>
    </source>
</reference>
<feature type="transmembrane region" description="Helical" evidence="8">
    <location>
        <begin position="333"/>
        <end position="353"/>
    </location>
</feature>
<comment type="subcellular location">
    <subcellularLocation>
        <location evidence="1">Cell membrane</location>
        <topology evidence="1">Multi-pass membrane protein</topology>
    </subcellularLocation>
</comment>
<keyword evidence="3 10" id="KW-0328">Glycosyltransferase</keyword>
<feature type="transmembrane region" description="Helical" evidence="8">
    <location>
        <begin position="194"/>
        <end position="214"/>
    </location>
</feature>
<evidence type="ECO:0000256" key="6">
    <source>
        <dbReference type="ARBA" id="ARBA00022989"/>
    </source>
</evidence>
<feature type="transmembrane region" description="Helical" evidence="8">
    <location>
        <begin position="100"/>
        <end position="122"/>
    </location>
</feature>
<feature type="transmembrane region" description="Helical" evidence="8">
    <location>
        <begin position="303"/>
        <end position="321"/>
    </location>
</feature>
<protein>
    <submittedName>
        <fullName evidence="10">Glycosyltransferase family 39 protein</fullName>
        <ecNumber evidence="10">2.4.-.-</ecNumber>
    </submittedName>
</protein>
<dbReference type="Proteomes" id="UP001214530">
    <property type="component" value="Chromosome"/>
</dbReference>
<dbReference type="EMBL" id="CP119313">
    <property type="protein sequence ID" value="WEK17779.1"/>
    <property type="molecule type" value="Genomic_DNA"/>
</dbReference>
<evidence type="ECO:0000313" key="11">
    <source>
        <dbReference type="Proteomes" id="UP001214530"/>
    </source>
</evidence>
<name>A0AAJ6B5H0_9SPHI</name>
<dbReference type="GO" id="GO:0016763">
    <property type="term" value="F:pentosyltransferase activity"/>
    <property type="evidence" value="ECO:0007669"/>
    <property type="project" value="TreeGrafter"/>
</dbReference>
<evidence type="ECO:0000256" key="2">
    <source>
        <dbReference type="ARBA" id="ARBA00022475"/>
    </source>
</evidence>
<keyword evidence="7 8" id="KW-0472">Membrane</keyword>
<dbReference type="InterPro" id="IPR050297">
    <property type="entry name" value="LipidA_mod_glycosyltrf_83"/>
</dbReference>
<evidence type="ECO:0000259" key="9">
    <source>
        <dbReference type="Pfam" id="PF13231"/>
    </source>
</evidence>
<keyword evidence="5 8" id="KW-0812">Transmembrane</keyword>
<dbReference type="EC" id="2.4.-.-" evidence="10"/>
<proteinExistence type="predicted"/>
<feature type="transmembrane region" description="Helical" evidence="8">
    <location>
        <begin position="70"/>
        <end position="88"/>
    </location>
</feature>
<gene>
    <name evidence="10" type="ORF">P0Y49_13325</name>
</gene>
<keyword evidence="2" id="KW-1003">Cell membrane</keyword>
<dbReference type="PANTHER" id="PTHR33908:SF11">
    <property type="entry name" value="MEMBRANE PROTEIN"/>
    <property type="match status" value="1"/>
</dbReference>
<evidence type="ECO:0000256" key="7">
    <source>
        <dbReference type="ARBA" id="ARBA00023136"/>
    </source>
</evidence>
<evidence type="ECO:0000313" key="10">
    <source>
        <dbReference type="EMBL" id="WEK17779.1"/>
    </source>
</evidence>
<evidence type="ECO:0000256" key="1">
    <source>
        <dbReference type="ARBA" id="ARBA00004651"/>
    </source>
</evidence>
<keyword evidence="6 8" id="KW-1133">Transmembrane helix</keyword>
<dbReference type="AlphaFoldDB" id="A0AAJ6B5H0"/>
<feature type="transmembrane region" description="Helical" evidence="8">
    <location>
        <begin position="277"/>
        <end position="297"/>
    </location>
</feature>
<organism evidence="10 11">
    <name type="scientific">Candidatus Pedobacter colombiensis</name>
    <dbReference type="NCBI Taxonomy" id="3121371"/>
    <lineage>
        <taxon>Bacteria</taxon>
        <taxon>Pseudomonadati</taxon>
        <taxon>Bacteroidota</taxon>
        <taxon>Sphingobacteriia</taxon>
        <taxon>Sphingobacteriales</taxon>
        <taxon>Sphingobacteriaceae</taxon>
        <taxon>Pedobacter</taxon>
    </lineage>
</organism>
<evidence type="ECO:0000256" key="5">
    <source>
        <dbReference type="ARBA" id="ARBA00022692"/>
    </source>
</evidence>
<feature type="domain" description="Glycosyltransferase RgtA/B/C/D-like" evidence="9">
    <location>
        <begin position="48"/>
        <end position="212"/>
    </location>
</feature>
<evidence type="ECO:0000256" key="3">
    <source>
        <dbReference type="ARBA" id="ARBA00022676"/>
    </source>
</evidence>
<sequence length="512" mass="59100">MKSKIDSIWLLILLTTAVRIIIALTLDFGNDEVYYWTYARHLEWNYFDHPPIVAWLIRITTLNLSLHNELAARFGAILSSAICTFIIYKTGALIHNKRSGWYAALLYSASFYCSIIAGTFILPDSPQMVFWMLGLFMLIKIDKSTNASRPNLLWIYFGIVAGLCIMCKVHGVFLWLAVGLYAAIWKPVWWRNPWMYISGVISLLIISPIVIWNFQNHFITYAYHGSRVTPTTELNPIAFFREIFGEFFYNNPFVFLLGWGAVWSWHKSRLVVAKKDLALLICYSLPLIVTLFFLALFRTTLPHWSGPAYSVLILMIAIKLADYTDRKANRIVMSSLAFYLVIVIAGLIMINFYPGTIGPSDDPKTVAKGDVTLDLYGWRDAGKQFEQLYQNDIKDGKMLAHEPIIINKWFPAAHIDFYIAGITKQETYGIGPIFDLHQYYFYNQYLKEPVKGSDAYYITSSNMFSEQDIDFNKEYFEKIEDPVLLPIKRNGKICKNLMVYRLRGFKGNFVKH</sequence>
<evidence type="ECO:0000256" key="8">
    <source>
        <dbReference type="SAM" id="Phobius"/>
    </source>
</evidence>
<dbReference type="GO" id="GO:0005886">
    <property type="term" value="C:plasma membrane"/>
    <property type="evidence" value="ECO:0007669"/>
    <property type="project" value="UniProtKB-SubCell"/>
</dbReference>
<evidence type="ECO:0000256" key="4">
    <source>
        <dbReference type="ARBA" id="ARBA00022679"/>
    </source>
</evidence>
<feature type="transmembrane region" description="Helical" evidence="8">
    <location>
        <begin position="247"/>
        <end position="265"/>
    </location>
</feature>
<dbReference type="Pfam" id="PF13231">
    <property type="entry name" value="PMT_2"/>
    <property type="match status" value="1"/>
</dbReference>
<dbReference type="PANTHER" id="PTHR33908">
    <property type="entry name" value="MANNOSYLTRANSFERASE YKCB-RELATED"/>
    <property type="match status" value="1"/>
</dbReference>
<keyword evidence="4 10" id="KW-0808">Transferase</keyword>
<accession>A0AAJ6B5H0</accession>